<dbReference type="AlphaFoldDB" id="A0A3B0CLB9"/>
<accession>A0A3B0CLB9</accession>
<dbReference type="Pfam" id="PF05025">
    <property type="entry name" value="RbsD_FucU"/>
    <property type="match status" value="1"/>
</dbReference>
<dbReference type="EC" id="5.4.99.62" evidence="2"/>
<evidence type="ECO:0000256" key="4">
    <source>
        <dbReference type="ARBA" id="ARBA00023235"/>
    </source>
</evidence>
<dbReference type="GO" id="GO:0016872">
    <property type="term" value="F:intramolecular lyase activity"/>
    <property type="evidence" value="ECO:0007669"/>
    <property type="project" value="InterPro"/>
</dbReference>
<reference evidence="6 7" key="1">
    <citation type="journal article" date="2007" name="Int. J. Syst. Evol. Microbiol.">
        <title>Paenibacillus ginsengarvi sp. nov., isolated from soil from ginseng cultivation.</title>
        <authorList>
            <person name="Yoon M.H."/>
            <person name="Ten L.N."/>
            <person name="Im W.T."/>
        </authorList>
    </citation>
    <scope>NUCLEOTIDE SEQUENCE [LARGE SCALE GENOMIC DNA]</scope>
    <source>
        <strain evidence="6 7">KCTC 13059</strain>
    </source>
</reference>
<keyword evidence="5" id="KW-0119">Carbohydrate metabolism</keyword>
<protein>
    <recommendedName>
        <fullName evidence="2">D-ribose pyranase</fullName>
        <ecNumber evidence="2">5.4.99.62</ecNumber>
    </recommendedName>
</protein>
<sequence length="128" mass="13996">MKKGGILNPSLNRILAETGHTDMLTICDRGFPVPSGPERLDLALVDNVPTVLDVLAAIDKEFVIDRIIVAEEMKEASPERFASMQAAYPHIAFMAVPHVRFKHICPESRAVIRTGDCAPYANIIIVSG</sequence>
<dbReference type="InterPro" id="IPR007721">
    <property type="entry name" value="RbsD_FucU"/>
</dbReference>
<name>A0A3B0CLB9_9BACL</name>
<keyword evidence="7" id="KW-1185">Reference proteome</keyword>
<dbReference type="Gene3D" id="3.40.1650.10">
    <property type="entry name" value="RbsD-like domain"/>
    <property type="match status" value="1"/>
</dbReference>
<dbReference type="GO" id="GO:0048029">
    <property type="term" value="F:monosaccharide binding"/>
    <property type="evidence" value="ECO:0007669"/>
    <property type="project" value="InterPro"/>
</dbReference>
<dbReference type="RefSeq" id="WP_120747528.1">
    <property type="nucleotide sequence ID" value="NZ_RBAH01000007.1"/>
</dbReference>
<comment type="catalytic activity">
    <reaction evidence="1">
        <text>beta-D-ribopyranose = beta-D-ribofuranose</text>
        <dbReference type="Rhea" id="RHEA:25432"/>
        <dbReference type="ChEBI" id="CHEBI:27476"/>
        <dbReference type="ChEBI" id="CHEBI:47002"/>
        <dbReference type="EC" id="5.4.99.62"/>
    </reaction>
</comment>
<evidence type="ECO:0000256" key="5">
    <source>
        <dbReference type="ARBA" id="ARBA00023277"/>
    </source>
</evidence>
<organism evidence="6 7">
    <name type="scientific">Paenibacillus ginsengarvi</name>
    <dbReference type="NCBI Taxonomy" id="400777"/>
    <lineage>
        <taxon>Bacteria</taxon>
        <taxon>Bacillati</taxon>
        <taxon>Bacillota</taxon>
        <taxon>Bacilli</taxon>
        <taxon>Bacillales</taxon>
        <taxon>Paenibacillaceae</taxon>
        <taxon>Paenibacillus</taxon>
    </lineage>
</organism>
<dbReference type="GO" id="GO:0005829">
    <property type="term" value="C:cytosol"/>
    <property type="evidence" value="ECO:0007669"/>
    <property type="project" value="TreeGrafter"/>
</dbReference>
<proteinExistence type="predicted"/>
<evidence type="ECO:0000313" key="7">
    <source>
        <dbReference type="Proteomes" id="UP000282311"/>
    </source>
</evidence>
<gene>
    <name evidence="6" type="ORF">D7M11_12445</name>
</gene>
<dbReference type="InterPro" id="IPR023064">
    <property type="entry name" value="D-ribose_pyranase"/>
</dbReference>
<comment type="caution">
    <text evidence="6">The sequence shown here is derived from an EMBL/GenBank/DDBJ whole genome shotgun (WGS) entry which is preliminary data.</text>
</comment>
<dbReference type="PANTHER" id="PTHR37831">
    <property type="entry name" value="D-RIBOSE PYRANASE"/>
    <property type="match status" value="1"/>
</dbReference>
<dbReference type="OrthoDB" id="9805009at2"/>
<dbReference type="GO" id="GO:0062193">
    <property type="term" value="F:D-ribose pyranase activity"/>
    <property type="evidence" value="ECO:0007669"/>
    <property type="project" value="UniProtKB-EC"/>
</dbReference>
<evidence type="ECO:0000313" key="6">
    <source>
        <dbReference type="EMBL" id="RKN84786.1"/>
    </source>
</evidence>
<dbReference type="SUPFAM" id="SSF102546">
    <property type="entry name" value="RbsD-like"/>
    <property type="match status" value="1"/>
</dbReference>
<dbReference type="PANTHER" id="PTHR37831:SF1">
    <property type="entry name" value="D-RIBOSE PYRANASE"/>
    <property type="match status" value="1"/>
</dbReference>
<dbReference type="EMBL" id="RBAH01000007">
    <property type="protein sequence ID" value="RKN84786.1"/>
    <property type="molecule type" value="Genomic_DNA"/>
</dbReference>
<evidence type="ECO:0000256" key="2">
    <source>
        <dbReference type="ARBA" id="ARBA00012862"/>
    </source>
</evidence>
<keyword evidence="4 6" id="KW-0413">Isomerase</keyword>
<evidence type="ECO:0000256" key="3">
    <source>
        <dbReference type="ARBA" id="ARBA00022490"/>
    </source>
</evidence>
<evidence type="ECO:0000256" key="1">
    <source>
        <dbReference type="ARBA" id="ARBA00000223"/>
    </source>
</evidence>
<dbReference type="InterPro" id="IPR023750">
    <property type="entry name" value="RbsD-like_sf"/>
</dbReference>
<keyword evidence="3" id="KW-0963">Cytoplasm</keyword>
<dbReference type="NCBIfam" id="NF008761">
    <property type="entry name" value="PRK11797.1"/>
    <property type="match status" value="1"/>
</dbReference>
<dbReference type="GO" id="GO:0019303">
    <property type="term" value="P:D-ribose catabolic process"/>
    <property type="evidence" value="ECO:0007669"/>
    <property type="project" value="TreeGrafter"/>
</dbReference>
<dbReference type="Proteomes" id="UP000282311">
    <property type="component" value="Unassembled WGS sequence"/>
</dbReference>